<dbReference type="Pfam" id="PF06337">
    <property type="entry name" value="DUSP"/>
    <property type="match status" value="1"/>
</dbReference>
<evidence type="ECO:0000256" key="11">
    <source>
        <dbReference type="ARBA" id="ARBA00071642"/>
    </source>
</evidence>
<feature type="region of interest" description="Disordered" evidence="12">
    <location>
        <begin position="1405"/>
        <end position="1434"/>
    </location>
</feature>
<dbReference type="Pfam" id="PF25265">
    <property type="entry name" value="USP32_N"/>
    <property type="match status" value="1"/>
</dbReference>
<feature type="domain" description="EF-hand" evidence="13">
    <location>
        <begin position="189"/>
        <end position="224"/>
    </location>
</feature>
<dbReference type="InterPro" id="IPR028889">
    <property type="entry name" value="USP"/>
</dbReference>
<dbReference type="Pfam" id="PF00443">
    <property type="entry name" value="UCH"/>
    <property type="match status" value="1"/>
</dbReference>
<comment type="catalytic activity">
    <reaction evidence="1">
        <text>Thiol-dependent hydrolysis of ester, thioester, amide, peptide and isopeptide bonds formed by the C-terminal Gly of ubiquitin (a 76-residue protein attached to proteins as an intracellular targeting signal).</text>
        <dbReference type="EC" id="3.4.19.12"/>
    </reaction>
</comment>
<dbReference type="InterPro" id="IPR018247">
    <property type="entry name" value="EF_Hand_1_Ca_BS"/>
</dbReference>
<evidence type="ECO:0000259" key="14">
    <source>
        <dbReference type="PROSITE" id="PS50235"/>
    </source>
</evidence>
<dbReference type="EMBL" id="JAODUO010000218">
    <property type="protein sequence ID" value="KAK2185909.1"/>
    <property type="molecule type" value="Genomic_DNA"/>
</dbReference>
<feature type="domain" description="USP" evidence="14">
    <location>
        <begin position="731"/>
        <end position="1511"/>
    </location>
</feature>
<dbReference type="FunFam" id="1.10.238.10:FF:000081">
    <property type="entry name" value="Ubiquitin carboxyl-terminal hydrolase 32"/>
    <property type="match status" value="1"/>
</dbReference>
<dbReference type="InterPro" id="IPR050185">
    <property type="entry name" value="Ub_carboxyl-term_hydrolase"/>
</dbReference>
<dbReference type="Gene3D" id="3.10.20.90">
    <property type="entry name" value="Phosphatidylinositol 3-kinase Catalytic Subunit, Chain A, domain 1"/>
    <property type="match status" value="1"/>
</dbReference>
<evidence type="ECO:0000259" key="13">
    <source>
        <dbReference type="PROSITE" id="PS50222"/>
    </source>
</evidence>
<dbReference type="InterPro" id="IPR038765">
    <property type="entry name" value="Papain-like_cys_pep_sf"/>
</dbReference>
<dbReference type="PROSITE" id="PS00973">
    <property type="entry name" value="USP_2"/>
    <property type="match status" value="1"/>
</dbReference>
<feature type="region of interest" description="Disordered" evidence="12">
    <location>
        <begin position="464"/>
        <end position="489"/>
    </location>
</feature>
<keyword evidence="7" id="KW-0833">Ubl conjugation pathway</keyword>
<evidence type="ECO:0000256" key="10">
    <source>
        <dbReference type="ARBA" id="ARBA00022837"/>
    </source>
</evidence>
<dbReference type="EC" id="3.4.19.12" evidence="2"/>
<evidence type="ECO:0000256" key="12">
    <source>
        <dbReference type="SAM" id="MobiDB-lite"/>
    </source>
</evidence>
<dbReference type="SMART" id="SM00054">
    <property type="entry name" value="EFh"/>
    <property type="match status" value="3"/>
</dbReference>
<dbReference type="CDD" id="cd00051">
    <property type="entry name" value="EFh"/>
    <property type="match status" value="2"/>
</dbReference>
<dbReference type="GO" id="GO:0004843">
    <property type="term" value="F:cysteine-type deubiquitinase activity"/>
    <property type="evidence" value="ECO:0007669"/>
    <property type="project" value="UniProtKB-EC"/>
</dbReference>
<dbReference type="PROSITE" id="PS51283">
    <property type="entry name" value="DUSP"/>
    <property type="match status" value="1"/>
</dbReference>
<name>A0AAD9P0G2_RIDPI</name>
<dbReference type="PROSITE" id="PS50235">
    <property type="entry name" value="USP_3"/>
    <property type="match status" value="1"/>
</dbReference>
<keyword evidence="10" id="KW-0106">Calcium</keyword>
<evidence type="ECO:0000256" key="4">
    <source>
        <dbReference type="ARBA" id="ARBA00022670"/>
    </source>
</evidence>
<evidence type="ECO:0000256" key="8">
    <source>
        <dbReference type="ARBA" id="ARBA00022801"/>
    </source>
</evidence>
<keyword evidence="8" id="KW-0378">Hydrolase</keyword>
<dbReference type="SUPFAM" id="SSF54001">
    <property type="entry name" value="Cysteine proteinases"/>
    <property type="match status" value="1"/>
</dbReference>
<evidence type="ECO:0000256" key="9">
    <source>
        <dbReference type="ARBA" id="ARBA00022807"/>
    </source>
</evidence>
<dbReference type="Gene3D" id="1.10.238.10">
    <property type="entry name" value="EF-hand"/>
    <property type="match status" value="2"/>
</dbReference>
<feature type="domain" description="EF-hand" evidence="13">
    <location>
        <begin position="277"/>
        <end position="312"/>
    </location>
</feature>
<dbReference type="PANTHER" id="PTHR21646:SF76">
    <property type="entry name" value="UBIQUITIN CARBOXYL-TERMINAL HYDROLASE 32"/>
    <property type="match status" value="1"/>
</dbReference>
<keyword evidence="4" id="KW-0645">Protease</keyword>
<dbReference type="Pfam" id="PF13499">
    <property type="entry name" value="EF-hand_7"/>
    <property type="match status" value="1"/>
</dbReference>
<feature type="domain" description="DUSP" evidence="15">
    <location>
        <begin position="332"/>
        <end position="567"/>
    </location>
</feature>
<accession>A0AAD9P0G2</accession>
<feature type="region of interest" description="Disordered" evidence="12">
    <location>
        <begin position="1343"/>
        <end position="1368"/>
    </location>
</feature>
<evidence type="ECO:0000313" key="16">
    <source>
        <dbReference type="EMBL" id="KAK2185909.1"/>
    </source>
</evidence>
<dbReference type="InterPro" id="IPR011992">
    <property type="entry name" value="EF-hand-dom_pair"/>
</dbReference>
<dbReference type="FunFam" id="3.90.70.10:FF:000018">
    <property type="entry name" value="Ubiquitin carboxyl-terminal hydrolase 32"/>
    <property type="match status" value="1"/>
</dbReference>
<keyword evidence="9" id="KW-0788">Thiol protease</keyword>
<evidence type="ECO:0000256" key="6">
    <source>
        <dbReference type="ARBA" id="ARBA00022737"/>
    </source>
</evidence>
<dbReference type="InterPro" id="IPR001394">
    <property type="entry name" value="Peptidase_C19_UCH"/>
</dbReference>
<comment type="caution">
    <text evidence="16">The sequence shown here is derived from an EMBL/GenBank/DDBJ whole genome shotgun (WGS) entry which is preliminary data.</text>
</comment>
<dbReference type="PROSITE" id="PS50222">
    <property type="entry name" value="EF_HAND_2"/>
    <property type="match status" value="3"/>
</dbReference>
<feature type="compositionally biased region" description="Polar residues" evidence="12">
    <location>
        <begin position="469"/>
        <end position="487"/>
    </location>
</feature>
<keyword evidence="6" id="KW-0677">Repeat</keyword>
<keyword evidence="5" id="KW-0479">Metal-binding</keyword>
<dbReference type="SUPFAM" id="SSF143791">
    <property type="entry name" value="DUSP-like"/>
    <property type="match status" value="1"/>
</dbReference>
<reference evidence="16" key="1">
    <citation type="journal article" date="2023" name="Mol. Biol. Evol.">
        <title>Third-Generation Sequencing Reveals the Adaptive Role of the Epigenome in Three Deep-Sea Polychaetes.</title>
        <authorList>
            <person name="Perez M."/>
            <person name="Aroh O."/>
            <person name="Sun Y."/>
            <person name="Lan Y."/>
            <person name="Juniper S.K."/>
            <person name="Young C.R."/>
            <person name="Angers B."/>
            <person name="Qian P.Y."/>
        </authorList>
    </citation>
    <scope>NUCLEOTIDE SEQUENCE</scope>
    <source>
        <strain evidence="16">R07B-5</strain>
    </source>
</reference>
<dbReference type="InterPro" id="IPR018200">
    <property type="entry name" value="USP_CS"/>
</dbReference>
<dbReference type="SMART" id="SM00695">
    <property type="entry name" value="DUSP"/>
    <property type="match status" value="1"/>
</dbReference>
<evidence type="ECO:0000256" key="1">
    <source>
        <dbReference type="ARBA" id="ARBA00000707"/>
    </source>
</evidence>
<dbReference type="InterPro" id="IPR035927">
    <property type="entry name" value="DUSP-like_sf"/>
</dbReference>
<dbReference type="Proteomes" id="UP001209878">
    <property type="component" value="Unassembled WGS sequence"/>
</dbReference>
<dbReference type="GO" id="GO:0006508">
    <property type="term" value="P:proteolysis"/>
    <property type="evidence" value="ECO:0007669"/>
    <property type="project" value="UniProtKB-KW"/>
</dbReference>
<evidence type="ECO:0000259" key="15">
    <source>
        <dbReference type="PROSITE" id="PS51283"/>
    </source>
</evidence>
<keyword evidence="3" id="KW-0597">Phosphoprotein</keyword>
<dbReference type="InterPro" id="IPR006615">
    <property type="entry name" value="Pept_C19_DUSP"/>
</dbReference>
<feature type="compositionally biased region" description="Low complexity" evidence="12">
    <location>
        <begin position="1405"/>
        <end position="1416"/>
    </location>
</feature>
<sequence>MTQNVFIKEVLGDGVPPRLAERMFTTFGGSTKGICFKDLLCGLVMLTNYRKDEKIKFLFGLYANENLSSISIEKHEMDAFILATDGQVPQSLSDLFRETDSVSYESFRCWILAHPDATSVSKWLLTEKHSVSLSNDLETPTFHQTLAGVTHLEETDIMELEKRYWVLKAQSTSGRFDLDTFRPIVSPPVPESVCQGLFEAFDENCDNHIDFKEMACGISACCRGPQTERQKFCFKVFDTDHDGRLSQTELERMLEAMLLVRRENTPPRKLASIDNEDAAALAKEILTAYDSDKDGYLTQEEYLVWTVNQTLPEDFLHLLFQVSHVVLGLKPANKDHEAQVICSWLDREERRGLQPGQVWYLASMHWWNHWADYVNYKLHQMFQQQPIEPPSDKKPDCFPILTDPSSLFQHRESGSGVIGTAYTPLPQQYDVSLGNKSATLPQCSSAKNSPHRGIKTGIFDMGHGGVRTPGSSSSPAHSLQSTPSQSPRLHRKYNDLGVIQKPGAIDNTPLITPSTSTKVQTLTNEGGRLKRDRMLARDRDFKLLPEPVWKALSAWYGSSVSLPRTVIVPRPGEPPELELYPISVRLLRHHLPPPPRPAHGAATFTDMMGNIGGMMMHSTGLGGVVIPRRYVAHFASFSRQHMLKQVYDFLATRLRIHKDDMRLWKFKDEQNMSLLEDENQTMEDVGVEENAQILIEVRNKDLTWPEEMCQLAKNRASIIRSKQTVSARGATGLNNLGNTCFMNSALQCVSNTRILTLYFTAGMHLYEINRVNPLGMKGHVAQRYGDLVKDLWSGTMKSIAPLKLRWTIGKYAPRFNGFQQHDSQELLAFLLDGLHEDLNRVHDKPYVELKDSDGRSDHIVAEEAWENHLLRNRSIIVDLFHGQLKSCVRCKQCGHTSVRFDPFTYLSLPLPMESCIHLEVIVVRLDGSTPTKYGLRLNMDEKYKGLKRHLGELCDIPATQLLLAEVFGALIKSFPHNDQKIRTVLSGTMYAYELAPPSVIPPLSIEEERAMTLPQIQRLQHFKNTSPQKHSTPAKKVVVNGDVPHIQSKPSSLPIANGIGCRGNPKQEIGNGSTQLDNMNNSSSSISVSLTSSTNDIAAYTIAVHRKMFHMDVYFLSSQKSRPSLFGTPLVLPTDDHTTNQDLYRAVWMQVSRLVSPLPPAENNTHNHAQDCDDSLGYEYPFTLKMVQKDGFTCAHCPWFRFCRGCRLEFNLEPFSGSAYIAVDWEPTALHLRYQTSQEKQYVEHASVVESRRLQTEPIDLNACLMAFMKEEELGEDELYYCSKCKKHQLAVKKLDIWTLPPVLIIHLKRFQYLNGHWVKSQKIVKFPFSDFTPSDYVVPRDEVSQTSKTSSDVVEPGGDINSNGFNTTSKNFFKDEEHRRPDDQLVNGHEMTSPATTEIIAATSQSASSQPITAQPKRAFDDSEVTKTSTNKSSEGVSRAKRLTSVAISDAKYDLYAMSCHTGILGGGHYVSYAKNPNNKWYCYNDSSCKEMMQEQIDTSSAYILFYEQRDLNSGAFMPDITGHEPDTTEITDEFESEFKKMCMLQ</sequence>
<protein>
    <recommendedName>
        <fullName evidence="11">Ubiquitin carboxyl-terminal hydrolase 32</fullName>
        <ecNumber evidence="2">3.4.19.12</ecNumber>
    </recommendedName>
</protein>
<dbReference type="InterPro" id="IPR002048">
    <property type="entry name" value="EF_hand_dom"/>
</dbReference>
<dbReference type="Pfam" id="PF13833">
    <property type="entry name" value="EF-hand_8"/>
    <property type="match status" value="1"/>
</dbReference>
<dbReference type="GO" id="GO:0005509">
    <property type="term" value="F:calcium ion binding"/>
    <property type="evidence" value="ECO:0007669"/>
    <property type="project" value="InterPro"/>
</dbReference>
<dbReference type="SUPFAM" id="SSF47473">
    <property type="entry name" value="EF-hand"/>
    <property type="match status" value="2"/>
</dbReference>
<dbReference type="GO" id="GO:0016579">
    <property type="term" value="P:protein deubiquitination"/>
    <property type="evidence" value="ECO:0007669"/>
    <property type="project" value="InterPro"/>
</dbReference>
<dbReference type="Gene3D" id="3.90.70.10">
    <property type="entry name" value="Cysteine proteinases"/>
    <property type="match status" value="2"/>
</dbReference>
<dbReference type="PROSITE" id="PS00972">
    <property type="entry name" value="USP_1"/>
    <property type="match status" value="1"/>
</dbReference>
<proteinExistence type="predicted"/>
<evidence type="ECO:0000256" key="7">
    <source>
        <dbReference type="ARBA" id="ARBA00022786"/>
    </source>
</evidence>
<evidence type="ECO:0000256" key="3">
    <source>
        <dbReference type="ARBA" id="ARBA00022553"/>
    </source>
</evidence>
<dbReference type="PROSITE" id="PS00018">
    <property type="entry name" value="EF_HAND_1"/>
    <property type="match status" value="3"/>
</dbReference>
<organism evidence="16 17">
    <name type="scientific">Ridgeia piscesae</name>
    <name type="common">Tubeworm</name>
    <dbReference type="NCBI Taxonomy" id="27915"/>
    <lineage>
        <taxon>Eukaryota</taxon>
        <taxon>Metazoa</taxon>
        <taxon>Spiralia</taxon>
        <taxon>Lophotrochozoa</taxon>
        <taxon>Annelida</taxon>
        <taxon>Polychaeta</taxon>
        <taxon>Sedentaria</taxon>
        <taxon>Canalipalpata</taxon>
        <taxon>Sabellida</taxon>
        <taxon>Siboglinidae</taxon>
        <taxon>Ridgeia</taxon>
    </lineage>
</organism>
<dbReference type="Gene3D" id="3.30.2230.10">
    <property type="entry name" value="DUSP-like"/>
    <property type="match status" value="1"/>
</dbReference>
<gene>
    <name evidence="16" type="ORF">NP493_217g02044</name>
</gene>
<dbReference type="InterPro" id="IPR057368">
    <property type="entry name" value="USP32_N"/>
</dbReference>
<evidence type="ECO:0000256" key="2">
    <source>
        <dbReference type="ARBA" id="ARBA00012759"/>
    </source>
</evidence>
<dbReference type="GO" id="GO:0005794">
    <property type="term" value="C:Golgi apparatus"/>
    <property type="evidence" value="ECO:0007669"/>
    <property type="project" value="TreeGrafter"/>
</dbReference>
<dbReference type="PANTHER" id="PTHR21646">
    <property type="entry name" value="UBIQUITIN CARBOXYL-TERMINAL HYDROLASE"/>
    <property type="match status" value="1"/>
</dbReference>
<keyword evidence="17" id="KW-1185">Reference proteome</keyword>
<evidence type="ECO:0000256" key="5">
    <source>
        <dbReference type="ARBA" id="ARBA00022723"/>
    </source>
</evidence>
<evidence type="ECO:0000313" key="17">
    <source>
        <dbReference type="Proteomes" id="UP001209878"/>
    </source>
</evidence>
<feature type="domain" description="EF-hand" evidence="13">
    <location>
        <begin position="225"/>
        <end position="260"/>
    </location>
</feature>